<evidence type="ECO:0000313" key="3">
    <source>
        <dbReference type="Proteomes" id="UP000663852"/>
    </source>
</evidence>
<comment type="caution">
    <text evidence="2">The sequence shown here is derived from an EMBL/GenBank/DDBJ whole genome shotgun (WGS) entry which is preliminary data.</text>
</comment>
<protein>
    <recommendedName>
        <fullName evidence="1">Dynamin-type G domain-containing protein</fullName>
    </recommendedName>
</protein>
<dbReference type="PRINTS" id="PR00195">
    <property type="entry name" value="DYNAMIN"/>
</dbReference>
<evidence type="ECO:0000313" key="2">
    <source>
        <dbReference type="EMBL" id="CAF1446605.1"/>
    </source>
</evidence>
<dbReference type="EMBL" id="CAJNOJ010000432">
    <property type="protein sequence ID" value="CAF1446605.1"/>
    <property type="molecule type" value="Genomic_DNA"/>
</dbReference>
<organism evidence="2 3">
    <name type="scientific">Adineta ricciae</name>
    <name type="common">Rotifer</name>
    <dbReference type="NCBI Taxonomy" id="249248"/>
    <lineage>
        <taxon>Eukaryota</taxon>
        <taxon>Metazoa</taxon>
        <taxon>Spiralia</taxon>
        <taxon>Gnathifera</taxon>
        <taxon>Rotifera</taxon>
        <taxon>Eurotatoria</taxon>
        <taxon>Bdelloidea</taxon>
        <taxon>Adinetida</taxon>
        <taxon>Adinetidae</taxon>
        <taxon>Adineta</taxon>
    </lineage>
</organism>
<dbReference type="GO" id="GO:0016020">
    <property type="term" value="C:membrane"/>
    <property type="evidence" value="ECO:0007669"/>
    <property type="project" value="TreeGrafter"/>
</dbReference>
<dbReference type="GO" id="GO:0003924">
    <property type="term" value="F:GTPase activity"/>
    <property type="evidence" value="ECO:0007669"/>
    <property type="project" value="InterPro"/>
</dbReference>
<dbReference type="PROSITE" id="PS51718">
    <property type="entry name" value="G_DYNAMIN_2"/>
    <property type="match status" value="1"/>
</dbReference>
<dbReference type="Pfam" id="PF00350">
    <property type="entry name" value="Dynamin_N"/>
    <property type="match status" value="1"/>
</dbReference>
<dbReference type="GO" id="GO:0005525">
    <property type="term" value="F:GTP binding"/>
    <property type="evidence" value="ECO:0007669"/>
    <property type="project" value="InterPro"/>
</dbReference>
<dbReference type="AlphaFoldDB" id="A0A815PA58"/>
<dbReference type="SMART" id="SM00053">
    <property type="entry name" value="DYNc"/>
    <property type="match status" value="1"/>
</dbReference>
<dbReference type="GO" id="GO:0008017">
    <property type="term" value="F:microtubule binding"/>
    <property type="evidence" value="ECO:0007669"/>
    <property type="project" value="TreeGrafter"/>
</dbReference>
<name>A0A815PA58_ADIRI</name>
<dbReference type="InterPro" id="IPR022812">
    <property type="entry name" value="Dynamin"/>
</dbReference>
<feature type="domain" description="Dynamin-type G" evidence="1">
    <location>
        <begin position="37"/>
        <end position="237"/>
    </location>
</feature>
<gene>
    <name evidence="2" type="ORF">EDS130_LOCUS39249</name>
</gene>
<dbReference type="PANTHER" id="PTHR11566:SF173">
    <property type="entry name" value="DYNAMIN-RELATED PROTEIN 4C"/>
    <property type="match status" value="1"/>
</dbReference>
<dbReference type="InterPro" id="IPR027417">
    <property type="entry name" value="P-loop_NTPase"/>
</dbReference>
<accession>A0A815PA58</accession>
<dbReference type="InterPro" id="IPR030381">
    <property type="entry name" value="G_DYNAMIN_dom"/>
</dbReference>
<dbReference type="GO" id="GO:0005874">
    <property type="term" value="C:microtubule"/>
    <property type="evidence" value="ECO:0007669"/>
    <property type="project" value="TreeGrafter"/>
</dbReference>
<sequence>MTNYNPIDVINKEIGSEECRRLLAKVDKMREILRQEKFSLPQIVVVGEQSVGKSSILEAISGIELPRAQGMCTRCPLELRLKRTPSNRNDYATIQCKDVAESILTDLSQISAAVIECTNRLTGDLSSVSSSPIFLTVYKQDIQDDLTLIDLPGIVRAQEHGQASTTTYQDIIKLIHQCVASPMTIVLHVIPSCIDFTTSESIRICQQYDPRCSMEYFSSQKQQVFRNKKYSTIFSLW</sequence>
<dbReference type="InterPro" id="IPR001401">
    <property type="entry name" value="Dynamin_GTPase"/>
</dbReference>
<reference evidence="2" key="1">
    <citation type="submission" date="2021-02" db="EMBL/GenBank/DDBJ databases">
        <authorList>
            <person name="Nowell W R."/>
        </authorList>
    </citation>
    <scope>NUCLEOTIDE SEQUENCE</scope>
</reference>
<dbReference type="PANTHER" id="PTHR11566">
    <property type="entry name" value="DYNAMIN"/>
    <property type="match status" value="1"/>
</dbReference>
<dbReference type="SUPFAM" id="SSF52540">
    <property type="entry name" value="P-loop containing nucleoside triphosphate hydrolases"/>
    <property type="match status" value="1"/>
</dbReference>
<dbReference type="Gene3D" id="3.40.50.300">
    <property type="entry name" value="P-loop containing nucleotide triphosphate hydrolases"/>
    <property type="match status" value="1"/>
</dbReference>
<evidence type="ECO:0000259" key="1">
    <source>
        <dbReference type="PROSITE" id="PS51718"/>
    </source>
</evidence>
<proteinExistence type="predicted"/>
<dbReference type="GO" id="GO:0005737">
    <property type="term" value="C:cytoplasm"/>
    <property type="evidence" value="ECO:0007669"/>
    <property type="project" value="TreeGrafter"/>
</dbReference>
<dbReference type="OrthoDB" id="10036475at2759"/>
<dbReference type="Proteomes" id="UP000663852">
    <property type="component" value="Unassembled WGS sequence"/>
</dbReference>
<dbReference type="InterPro" id="IPR045063">
    <property type="entry name" value="Dynamin_N"/>
</dbReference>